<evidence type="ECO:0000256" key="5">
    <source>
        <dbReference type="ARBA" id="ARBA00022989"/>
    </source>
</evidence>
<dbReference type="InterPro" id="IPR013106">
    <property type="entry name" value="Ig_V-set"/>
</dbReference>
<dbReference type="GO" id="GO:0031295">
    <property type="term" value="P:T cell costimulation"/>
    <property type="evidence" value="ECO:0007669"/>
    <property type="project" value="TreeGrafter"/>
</dbReference>
<keyword evidence="10" id="KW-0393">Immunoglobulin domain</keyword>
<dbReference type="SMART" id="SM00409">
    <property type="entry name" value="IG"/>
    <property type="match status" value="1"/>
</dbReference>
<dbReference type="Gene3D" id="2.60.40.10">
    <property type="entry name" value="Immunoglobulins"/>
    <property type="match status" value="2"/>
</dbReference>
<dbReference type="GO" id="GO:0007166">
    <property type="term" value="P:cell surface receptor signaling pathway"/>
    <property type="evidence" value="ECO:0007669"/>
    <property type="project" value="TreeGrafter"/>
</dbReference>
<dbReference type="FunFam" id="2.60.40.10:FF:000142">
    <property type="entry name" value="V-set domain-containing T-cell activation inhibitor 1"/>
    <property type="match status" value="1"/>
</dbReference>
<evidence type="ECO:0000313" key="13">
    <source>
        <dbReference type="RefSeq" id="XP_031436372.1"/>
    </source>
</evidence>
<keyword evidence="5" id="KW-1133">Transmembrane helix</keyword>
<evidence type="ECO:0000256" key="4">
    <source>
        <dbReference type="ARBA" id="ARBA00022729"/>
    </source>
</evidence>
<keyword evidence="3" id="KW-0812">Transmembrane</keyword>
<dbReference type="RefSeq" id="XP_031436372.1">
    <property type="nucleotide sequence ID" value="XM_031580512.1"/>
</dbReference>
<dbReference type="PANTHER" id="PTHR25466">
    <property type="entry name" value="T-LYMPHOCYTE ACTIVATION ANTIGEN"/>
    <property type="match status" value="1"/>
</dbReference>
<dbReference type="GO" id="GO:0006955">
    <property type="term" value="P:immune response"/>
    <property type="evidence" value="ECO:0007669"/>
    <property type="project" value="TreeGrafter"/>
</dbReference>
<keyword evidence="6" id="KW-0472">Membrane</keyword>
<dbReference type="PANTHER" id="PTHR25466:SF14">
    <property type="entry name" value="BUTYROPHILIN SUBFAMILY 2 MEMBER A2-LIKE-RELATED"/>
    <property type="match status" value="1"/>
</dbReference>
<keyword evidence="8" id="KW-0675">Receptor</keyword>
<keyword evidence="7" id="KW-1015">Disulfide bond</keyword>
<evidence type="ECO:0000256" key="8">
    <source>
        <dbReference type="ARBA" id="ARBA00023170"/>
    </source>
</evidence>
<dbReference type="SMART" id="SM00408">
    <property type="entry name" value="IGc2"/>
    <property type="match status" value="1"/>
</dbReference>
<dbReference type="Pfam" id="PF07686">
    <property type="entry name" value="V-set"/>
    <property type="match status" value="1"/>
</dbReference>
<dbReference type="GO" id="GO:0071222">
    <property type="term" value="P:cellular response to lipopolysaccharide"/>
    <property type="evidence" value="ECO:0007669"/>
    <property type="project" value="TreeGrafter"/>
</dbReference>
<keyword evidence="4" id="KW-0732">Signal</keyword>
<dbReference type="InterPro" id="IPR036179">
    <property type="entry name" value="Ig-like_dom_sf"/>
</dbReference>
<dbReference type="AlphaFoldDB" id="A0A6P8GLR1"/>
<dbReference type="Proteomes" id="UP000515152">
    <property type="component" value="Chromosome 14"/>
</dbReference>
<protein>
    <submittedName>
        <fullName evidence="13">Programmed cell death 1 ligand 1-like</fullName>
    </submittedName>
</protein>
<dbReference type="InterPro" id="IPR003599">
    <property type="entry name" value="Ig_sub"/>
</dbReference>
<evidence type="ECO:0000256" key="7">
    <source>
        <dbReference type="ARBA" id="ARBA00023157"/>
    </source>
</evidence>
<sequence length="330" mass="36595">MDVVDILEFKVTVPSSLVVTLGQPVVLPCSFSVGNVWQPESIVITWRRGLEVVHSFYLNRDQLKHQNPNYVKRTSLYQSEMQKGNASLRLENVTIEDRGEYICSVSSQLGAGRKIFPLKVAALYSEPVLQFSVQPGSVTVLLTSGGGFPAPTLSWLQGHEDLTNSTETRLTRDTLSGLYNVSSTLTLKDNSNATLSFILKNEDLIQEIRRNISLLFGSNYTSSHPSVKLLKCADDTTLIGLISNGDEAAYRKEVNSLAFWCSQNHLELNALKTVEMVADFRRSPAPTVPLVMCDSPVNTVESFKFLGKIIAQDLSHYDYAFVDVHGDCLL</sequence>
<dbReference type="SMART" id="SM00406">
    <property type="entry name" value="IGv"/>
    <property type="match status" value="1"/>
</dbReference>
<dbReference type="InterPro" id="IPR053896">
    <property type="entry name" value="BTN3A2-like_Ig-C"/>
</dbReference>
<evidence type="ECO:0000313" key="12">
    <source>
        <dbReference type="Proteomes" id="UP000515152"/>
    </source>
</evidence>
<evidence type="ECO:0000256" key="9">
    <source>
        <dbReference type="ARBA" id="ARBA00023180"/>
    </source>
</evidence>
<keyword evidence="12" id="KW-1185">Reference proteome</keyword>
<name>A0A6P8GLR1_CLUHA</name>
<evidence type="ECO:0000256" key="1">
    <source>
        <dbReference type="ARBA" id="ARBA00004251"/>
    </source>
</evidence>
<dbReference type="InterPro" id="IPR051713">
    <property type="entry name" value="T-cell_Activation_Regulation"/>
</dbReference>
<dbReference type="KEGG" id="char:116223496"/>
<evidence type="ECO:0000259" key="11">
    <source>
        <dbReference type="PROSITE" id="PS50835"/>
    </source>
</evidence>
<dbReference type="GO" id="GO:0042102">
    <property type="term" value="P:positive regulation of T cell proliferation"/>
    <property type="evidence" value="ECO:0007669"/>
    <property type="project" value="TreeGrafter"/>
</dbReference>
<organism evidence="12 13">
    <name type="scientific">Clupea harengus</name>
    <name type="common">Atlantic herring</name>
    <dbReference type="NCBI Taxonomy" id="7950"/>
    <lineage>
        <taxon>Eukaryota</taxon>
        <taxon>Metazoa</taxon>
        <taxon>Chordata</taxon>
        <taxon>Craniata</taxon>
        <taxon>Vertebrata</taxon>
        <taxon>Euteleostomi</taxon>
        <taxon>Actinopterygii</taxon>
        <taxon>Neopterygii</taxon>
        <taxon>Teleostei</taxon>
        <taxon>Clupei</taxon>
        <taxon>Clupeiformes</taxon>
        <taxon>Clupeoidei</taxon>
        <taxon>Clupeidae</taxon>
        <taxon>Clupea</taxon>
    </lineage>
</organism>
<dbReference type="InterPro" id="IPR003598">
    <property type="entry name" value="Ig_sub2"/>
</dbReference>
<comment type="subcellular location">
    <subcellularLocation>
        <location evidence="1">Cell membrane</location>
        <topology evidence="1">Single-pass type I membrane protein</topology>
    </subcellularLocation>
</comment>
<evidence type="ECO:0000256" key="10">
    <source>
        <dbReference type="ARBA" id="ARBA00023319"/>
    </source>
</evidence>
<dbReference type="OrthoDB" id="5857426at2759"/>
<keyword evidence="2" id="KW-1003">Cell membrane</keyword>
<dbReference type="InterPro" id="IPR013783">
    <property type="entry name" value="Ig-like_fold"/>
</dbReference>
<reference evidence="13" key="1">
    <citation type="submission" date="2025-08" db="UniProtKB">
        <authorList>
            <consortium name="RefSeq"/>
        </authorList>
    </citation>
    <scope>IDENTIFICATION</scope>
</reference>
<dbReference type="SUPFAM" id="SSF48726">
    <property type="entry name" value="Immunoglobulin"/>
    <property type="match status" value="2"/>
</dbReference>
<dbReference type="GO" id="GO:0042130">
    <property type="term" value="P:negative regulation of T cell proliferation"/>
    <property type="evidence" value="ECO:0007669"/>
    <property type="project" value="TreeGrafter"/>
</dbReference>
<evidence type="ECO:0000256" key="2">
    <source>
        <dbReference type="ARBA" id="ARBA00022475"/>
    </source>
</evidence>
<dbReference type="PROSITE" id="PS50835">
    <property type="entry name" value="IG_LIKE"/>
    <property type="match status" value="1"/>
</dbReference>
<dbReference type="Pfam" id="PF22705">
    <property type="entry name" value="C2-set_3"/>
    <property type="match status" value="1"/>
</dbReference>
<accession>A0A6P8GLR1</accession>
<proteinExistence type="predicted"/>
<dbReference type="GO" id="GO:0009897">
    <property type="term" value="C:external side of plasma membrane"/>
    <property type="evidence" value="ECO:0007669"/>
    <property type="project" value="TreeGrafter"/>
</dbReference>
<evidence type="ECO:0000256" key="6">
    <source>
        <dbReference type="ARBA" id="ARBA00023136"/>
    </source>
</evidence>
<gene>
    <name evidence="13" type="primary">LOC116223496</name>
</gene>
<feature type="domain" description="Ig-like" evidence="11">
    <location>
        <begin position="8"/>
        <end position="121"/>
    </location>
</feature>
<dbReference type="GeneID" id="116223496"/>
<dbReference type="InterPro" id="IPR007110">
    <property type="entry name" value="Ig-like_dom"/>
</dbReference>
<evidence type="ECO:0000256" key="3">
    <source>
        <dbReference type="ARBA" id="ARBA00022692"/>
    </source>
</evidence>
<keyword evidence="9" id="KW-0325">Glycoprotein</keyword>